<evidence type="ECO:0000256" key="1">
    <source>
        <dbReference type="SAM" id="SignalP"/>
    </source>
</evidence>
<keyword evidence="1" id="KW-0732">Signal</keyword>
<feature type="domain" description="DUF732" evidence="2">
    <location>
        <begin position="26"/>
        <end position="95"/>
    </location>
</feature>
<dbReference type="EMBL" id="NCXM01000013">
    <property type="protein sequence ID" value="OSC27362.1"/>
    <property type="molecule type" value="Genomic_DNA"/>
</dbReference>
<gene>
    <name evidence="3" type="ORF">B8W69_14350</name>
</gene>
<dbReference type="Proteomes" id="UP000242320">
    <property type="component" value="Unassembled WGS sequence"/>
</dbReference>
<accession>A0A1X2L051</accession>
<dbReference type="Pfam" id="PF05305">
    <property type="entry name" value="DUF732"/>
    <property type="match status" value="1"/>
</dbReference>
<feature type="chain" id="PRO_5012032794" description="DUF732 domain-containing protein" evidence="1">
    <location>
        <begin position="23"/>
        <end position="113"/>
    </location>
</feature>
<organism evidence="3 4">
    <name type="scientific">Mycolicibacterium vulneris</name>
    <dbReference type="NCBI Taxonomy" id="547163"/>
    <lineage>
        <taxon>Bacteria</taxon>
        <taxon>Bacillati</taxon>
        <taxon>Actinomycetota</taxon>
        <taxon>Actinomycetes</taxon>
        <taxon>Mycobacteriales</taxon>
        <taxon>Mycobacteriaceae</taxon>
        <taxon>Mycolicibacterium</taxon>
    </lineage>
</organism>
<dbReference type="RefSeq" id="WP_085290452.1">
    <property type="nucleotide sequence ID" value="NZ_NCXM01000013.1"/>
</dbReference>
<keyword evidence="4" id="KW-1185">Reference proteome</keyword>
<proteinExistence type="predicted"/>
<sequence length="113" mass="11765">MWSAVGAILSIAALAFATPATADETDDAFIAGLAKGGITMLDNDNAIAMAHTVCTNVATNPNVSMLALQLAKQTALSPKQSGYFIGASVVAYCPQYKNDVDPSFGWLMPPPLM</sequence>
<reference evidence="3 4" key="1">
    <citation type="submission" date="2017-04" db="EMBL/GenBank/DDBJ databases">
        <title>The new phylogeny of genus Mycobacterium.</title>
        <authorList>
            <person name="Tortoli E."/>
            <person name="Trovato A."/>
            <person name="Cirillo D.M."/>
        </authorList>
    </citation>
    <scope>NUCLEOTIDE SEQUENCE [LARGE SCALE GENOMIC DNA]</scope>
    <source>
        <strain evidence="3 4">DSM 45247</strain>
    </source>
</reference>
<evidence type="ECO:0000313" key="4">
    <source>
        <dbReference type="Proteomes" id="UP000242320"/>
    </source>
</evidence>
<dbReference type="InterPro" id="IPR007969">
    <property type="entry name" value="DUF732"/>
</dbReference>
<dbReference type="AlphaFoldDB" id="A0A1X2L051"/>
<protein>
    <recommendedName>
        <fullName evidence="2">DUF732 domain-containing protein</fullName>
    </recommendedName>
</protein>
<feature type="signal peptide" evidence="1">
    <location>
        <begin position="1"/>
        <end position="22"/>
    </location>
</feature>
<comment type="caution">
    <text evidence="3">The sequence shown here is derived from an EMBL/GenBank/DDBJ whole genome shotgun (WGS) entry which is preliminary data.</text>
</comment>
<dbReference type="OrthoDB" id="4485728at2"/>
<evidence type="ECO:0000259" key="2">
    <source>
        <dbReference type="Pfam" id="PF05305"/>
    </source>
</evidence>
<name>A0A1X2L051_9MYCO</name>
<evidence type="ECO:0000313" key="3">
    <source>
        <dbReference type="EMBL" id="OSC27362.1"/>
    </source>
</evidence>